<dbReference type="InterPro" id="IPR037171">
    <property type="entry name" value="NagB/RpiA_transferase-like"/>
</dbReference>
<name>X1R7T2_9ZZZZ</name>
<dbReference type="PANTHER" id="PTHR11054:SF0">
    <property type="entry name" value="6-PHOSPHOGLUCONOLACTONASE"/>
    <property type="match status" value="1"/>
</dbReference>
<dbReference type="InterPro" id="IPR006148">
    <property type="entry name" value="Glc/Gal-6P_isomerase"/>
</dbReference>
<feature type="non-terminal residue" evidence="2">
    <location>
        <position position="1"/>
    </location>
</feature>
<evidence type="ECO:0000259" key="1">
    <source>
        <dbReference type="Pfam" id="PF01182"/>
    </source>
</evidence>
<dbReference type="GO" id="GO:0005975">
    <property type="term" value="P:carbohydrate metabolic process"/>
    <property type="evidence" value="ECO:0007669"/>
    <property type="project" value="InterPro"/>
</dbReference>
<dbReference type="InterPro" id="IPR039104">
    <property type="entry name" value="6PGL"/>
</dbReference>
<dbReference type="SUPFAM" id="SSF100950">
    <property type="entry name" value="NagB/RpiA/CoA transferase-like"/>
    <property type="match status" value="1"/>
</dbReference>
<proteinExistence type="predicted"/>
<dbReference type="PANTHER" id="PTHR11054">
    <property type="entry name" value="6-PHOSPHOGLUCONOLACTONASE"/>
    <property type="match status" value="1"/>
</dbReference>
<gene>
    <name evidence="2" type="ORF">S12H4_07240</name>
</gene>
<sequence length="128" mass="14953">FFKINWGNEMTTVKVMIFNKTEGLFFHLVNKWSEIGSCACQLRGLFYAAVSGGKSPQPFFAQLSQNKEINFWDKTHIFMADERFISPFHKDSNQRMVRKKLINNINIPPKNFHSMPIRNTVFQSARGY</sequence>
<organism evidence="2">
    <name type="scientific">marine sediment metagenome</name>
    <dbReference type="NCBI Taxonomy" id="412755"/>
    <lineage>
        <taxon>unclassified sequences</taxon>
        <taxon>metagenomes</taxon>
        <taxon>ecological metagenomes</taxon>
    </lineage>
</organism>
<dbReference type="Pfam" id="PF01182">
    <property type="entry name" value="Glucosamine_iso"/>
    <property type="match status" value="1"/>
</dbReference>
<comment type="caution">
    <text evidence="2">The sequence shown here is derived from an EMBL/GenBank/DDBJ whole genome shotgun (WGS) entry which is preliminary data.</text>
</comment>
<dbReference type="Gene3D" id="3.40.50.1360">
    <property type="match status" value="1"/>
</dbReference>
<evidence type="ECO:0000313" key="2">
    <source>
        <dbReference type="EMBL" id="GAI59215.1"/>
    </source>
</evidence>
<reference evidence="2" key="1">
    <citation type="journal article" date="2014" name="Front. Microbiol.">
        <title>High frequency of phylogenetically diverse reductive dehalogenase-homologous genes in deep subseafloor sedimentary metagenomes.</title>
        <authorList>
            <person name="Kawai M."/>
            <person name="Futagami T."/>
            <person name="Toyoda A."/>
            <person name="Takaki Y."/>
            <person name="Nishi S."/>
            <person name="Hori S."/>
            <person name="Arai W."/>
            <person name="Tsubouchi T."/>
            <person name="Morono Y."/>
            <person name="Uchiyama I."/>
            <person name="Ito T."/>
            <person name="Fujiyama A."/>
            <person name="Inagaki F."/>
            <person name="Takami H."/>
        </authorList>
    </citation>
    <scope>NUCLEOTIDE SEQUENCE</scope>
    <source>
        <strain evidence="2">Expedition CK06-06</strain>
    </source>
</reference>
<feature type="domain" description="Glucosamine/galactosamine-6-phosphate isomerase" evidence="1">
    <location>
        <begin position="27"/>
        <end position="119"/>
    </location>
</feature>
<dbReference type="AlphaFoldDB" id="X1R7T2"/>
<accession>X1R7T2</accession>
<dbReference type="EMBL" id="BARW01002646">
    <property type="protein sequence ID" value="GAI59215.1"/>
    <property type="molecule type" value="Genomic_DNA"/>
</dbReference>
<protein>
    <recommendedName>
        <fullName evidence="1">Glucosamine/galactosamine-6-phosphate isomerase domain-containing protein</fullName>
    </recommendedName>
</protein>